<evidence type="ECO:0000313" key="4">
    <source>
        <dbReference type="Proteomes" id="UP001498398"/>
    </source>
</evidence>
<proteinExistence type="predicted"/>
<evidence type="ECO:0000256" key="2">
    <source>
        <dbReference type="SAM" id="Phobius"/>
    </source>
</evidence>
<protein>
    <submittedName>
        <fullName evidence="3">Uncharacterized protein</fullName>
    </submittedName>
</protein>
<dbReference type="EMBL" id="JBANRG010000058">
    <property type="protein sequence ID" value="KAK7442498.1"/>
    <property type="molecule type" value="Genomic_DNA"/>
</dbReference>
<reference evidence="3 4" key="1">
    <citation type="submission" date="2024-01" db="EMBL/GenBank/DDBJ databases">
        <title>A draft genome for the cacao thread blight pathogen Marasmiellus scandens.</title>
        <authorList>
            <person name="Baruah I.K."/>
            <person name="Leung J."/>
            <person name="Bukari Y."/>
            <person name="Amoako-Attah I."/>
            <person name="Meinhardt L.W."/>
            <person name="Bailey B.A."/>
            <person name="Cohen S.P."/>
        </authorList>
    </citation>
    <scope>NUCLEOTIDE SEQUENCE [LARGE SCALE GENOMIC DNA]</scope>
    <source>
        <strain evidence="3 4">GH-19</strain>
    </source>
</reference>
<gene>
    <name evidence="3" type="ORF">VKT23_016096</name>
</gene>
<feature type="region of interest" description="Disordered" evidence="1">
    <location>
        <begin position="162"/>
        <end position="226"/>
    </location>
</feature>
<dbReference type="Proteomes" id="UP001498398">
    <property type="component" value="Unassembled WGS sequence"/>
</dbReference>
<keyword evidence="2" id="KW-1133">Transmembrane helix</keyword>
<accession>A0ABR1IXB6</accession>
<organism evidence="3 4">
    <name type="scientific">Marasmiellus scandens</name>
    <dbReference type="NCBI Taxonomy" id="2682957"/>
    <lineage>
        <taxon>Eukaryota</taxon>
        <taxon>Fungi</taxon>
        <taxon>Dikarya</taxon>
        <taxon>Basidiomycota</taxon>
        <taxon>Agaricomycotina</taxon>
        <taxon>Agaricomycetes</taxon>
        <taxon>Agaricomycetidae</taxon>
        <taxon>Agaricales</taxon>
        <taxon>Marasmiineae</taxon>
        <taxon>Omphalotaceae</taxon>
        <taxon>Marasmiellus</taxon>
    </lineage>
</organism>
<keyword evidence="2" id="KW-0812">Transmembrane</keyword>
<comment type="caution">
    <text evidence="3">The sequence shown here is derived from an EMBL/GenBank/DDBJ whole genome shotgun (WGS) entry which is preliminary data.</text>
</comment>
<evidence type="ECO:0000313" key="3">
    <source>
        <dbReference type="EMBL" id="KAK7442498.1"/>
    </source>
</evidence>
<evidence type="ECO:0000256" key="1">
    <source>
        <dbReference type="SAM" id="MobiDB-lite"/>
    </source>
</evidence>
<name>A0ABR1IXB6_9AGAR</name>
<keyword evidence="2" id="KW-0472">Membrane</keyword>
<feature type="transmembrane region" description="Helical" evidence="2">
    <location>
        <begin position="30"/>
        <end position="51"/>
    </location>
</feature>
<feature type="transmembrane region" description="Helical" evidence="2">
    <location>
        <begin position="63"/>
        <end position="85"/>
    </location>
</feature>
<sequence length="239" mass="26622">MIYIEIQTGGIFCSDIISHTSDLASVAGNIAGAFSQVLSAAGIAVFVINFLYGRYQKIPSSALCLGAYIVDLTLILHDLFVDMLIQDPPRPVSREFVQDTLHKYKTSDSLRVHELVRDIVYGRQVLRPEEKIADLIRKELKMDPMQDLTAYGAHNEQIEVRNQRQEVRSDQISVDSMGGSNADEGEDYNSGVPQREQDSNTGDNSKVECSIPNQNTDVGGQGVKHEDPKRRRFSCCICL</sequence>
<keyword evidence="4" id="KW-1185">Reference proteome</keyword>